<dbReference type="OrthoDB" id="3322136at2"/>
<evidence type="ECO:0000256" key="2">
    <source>
        <dbReference type="ARBA" id="ARBA00023033"/>
    </source>
</evidence>
<accession>A0A5M3WGW5</accession>
<evidence type="ECO:0000256" key="1">
    <source>
        <dbReference type="ARBA" id="ARBA00023002"/>
    </source>
</evidence>
<feature type="domain" description="FAD-binding" evidence="3">
    <location>
        <begin position="6"/>
        <end position="337"/>
    </location>
</feature>
<dbReference type="PANTHER" id="PTHR13789">
    <property type="entry name" value="MONOOXYGENASE"/>
    <property type="match status" value="1"/>
</dbReference>
<dbReference type="RefSeq" id="WP_155353996.1">
    <property type="nucleotide sequence ID" value="NZ_BAAAHL010000038.1"/>
</dbReference>
<dbReference type="Pfam" id="PF01494">
    <property type="entry name" value="FAD_binding_3"/>
    <property type="match status" value="1"/>
</dbReference>
<evidence type="ECO:0000259" key="3">
    <source>
        <dbReference type="Pfam" id="PF01494"/>
    </source>
</evidence>
<comment type="caution">
    <text evidence="4">The sequence shown here is derived from an EMBL/GenBank/DDBJ whole genome shotgun (WGS) entry which is preliminary data.</text>
</comment>
<dbReference type="PRINTS" id="PR00420">
    <property type="entry name" value="RNGMNOXGNASE"/>
</dbReference>
<sequence length="378" mass="40809">MTGRSALVSGAGIAGLAAAIALGEIGWDVTVIEIKTENTTVGVGLNHPANALRALQALGVYDQVVERGYVYRGIKRYTQAGDLIATFEPANPDDVPFQISMTRADLHEILTDRAVEVGARIELGQTWTAIEQNDAAVTATLADGSTRTYDLVIGAEGIRSPLRRVLFGNAYEPRGTGYVCWRMPVRRPADVTHSLYYNGEQVKATVINLNAESMYLLVVQQAPPAAALDRTQLAGELSGLLAGFPGIISDIRASITPQTDIHRGPLEVVELPTTWNDGRVVLVGDAAHAVIPHLAQGAGMAMEDAIVLADELRRHEDDVPKALAAFMRRRLPRVRYVQEEAHAILLNEMEADAAKKAIFAAGLGARQERITRRLAEPA</sequence>
<dbReference type="InterPro" id="IPR036188">
    <property type="entry name" value="FAD/NAD-bd_sf"/>
</dbReference>
<keyword evidence="1" id="KW-0560">Oxidoreductase</keyword>
<dbReference type="Gene3D" id="3.50.50.60">
    <property type="entry name" value="FAD/NAD(P)-binding domain"/>
    <property type="match status" value="1"/>
</dbReference>
<reference evidence="4 5" key="1">
    <citation type="submission" date="2019-10" db="EMBL/GenBank/DDBJ databases">
        <title>Whole genome shotgun sequence of Acrocarpospora macrocephala NBRC 16266.</title>
        <authorList>
            <person name="Ichikawa N."/>
            <person name="Kimura A."/>
            <person name="Kitahashi Y."/>
            <person name="Komaki H."/>
            <person name="Oguchi A."/>
        </authorList>
    </citation>
    <scope>NUCLEOTIDE SEQUENCE [LARGE SCALE GENOMIC DNA]</scope>
    <source>
        <strain evidence="4 5">NBRC 16266</strain>
    </source>
</reference>
<dbReference type="GO" id="GO:0004497">
    <property type="term" value="F:monooxygenase activity"/>
    <property type="evidence" value="ECO:0007669"/>
    <property type="project" value="UniProtKB-KW"/>
</dbReference>
<dbReference type="AlphaFoldDB" id="A0A5M3WGW5"/>
<dbReference type="SUPFAM" id="SSF51905">
    <property type="entry name" value="FAD/NAD(P)-binding domain"/>
    <property type="match status" value="1"/>
</dbReference>
<dbReference type="GO" id="GO:0071949">
    <property type="term" value="F:FAD binding"/>
    <property type="evidence" value="ECO:0007669"/>
    <property type="project" value="InterPro"/>
</dbReference>
<organism evidence="4 5">
    <name type="scientific">Acrocarpospora macrocephala</name>
    <dbReference type="NCBI Taxonomy" id="150177"/>
    <lineage>
        <taxon>Bacteria</taxon>
        <taxon>Bacillati</taxon>
        <taxon>Actinomycetota</taxon>
        <taxon>Actinomycetes</taxon>
        <taxon>Streptosporangiales</taxon>
        <taxon>Streptosporangiaceae</taxon>
        <taxon>Acrocarpospora</taxon>
    </lineage>
</organism>
<gene>
    <name evidence="4" type="ORF">Amac_019810</name>
</gene>
<dbReference type="EMBL" id="BLAE01000010">
    <property type="protein sequence ID" value="GES08385.1"/>
    <property type="molecule type" value="Genomic_DNA"/>
</dbReference>
<dbReference type="InterPro" id="IPR002938">
    <property type="entry name" value="FAD-bd"/>
</dbReference>
<proteinExistence type="predicted"/>
<evidence type="ECO:0000313" key="4">
    <source>
        <dbReference type="EMBL" id="GES08385.1"/>
    </source>
</evidence>
<keyword evidence="2" id="KW-0503">Monooxygenase</keyword>
<dbReference type="InterPro" id="IPR050493">
    <property type="entry name" value="FAD-dep_Monooxygenase_BioMet"/>
</dbReference>
<evidence type="ECO:0000313" key="5">
    <source>
        <dbReference type="Proteomes" id="UP000331127"/>
    </source>
</evidence>
<dbReference type="Proteomes" id="UP000331127">
    <property type="component" value="Unassembled WGS sequence"/>
</dbReference>
<keyword evidence="5" id="KW-1185">Reference proteome</keyword>
<protein>
    <recommendedName>
        <fullName evidence="3">FAD-binding domain-containing protein</fullName>
    </recommendedName>
</protein>
<dbReference type="PANTHER" id="PTHR13789:SF309">
    <property type="entry name" value="PUTATIVE (AFU_ORTHOLOGUE AFUA_6G14510)-RELATED"/>
    <property type="match status" value="1"/>
</dbReference>
<name>A0A5M3WGW5_9ACTN</name>